<name>A0A9P9F6A0_9HYPO</name>
<organism evidence="1 2">
    <name type="scientific">Dactylonectria estremocensis</name>
    <dbReference type="NCBI Taxonomy" id="1079267"/>
    <lineage>
        <taxon>Eukaryota</taxon>
        <taxon>Fungi</taxon>
        <taxon>Dikarya</taxon>
        <taxon>Ascomycota</taxon>
        <taxon>Pezizomycotina</taxon>
        <taxon>Sordariomycetes</taxon>
        <taxon>Hypocreomycetidae</taxon>
        <taxon>Hypocreales</taxon>
        <taxon>Nectriaceae</taxon>
        <taxon>Dactylonectria</taxon>
    </lineage>
</organism>
<protein>
    <submittedName>
        <fullName evidence="1">Uncharacterized protein</fullName>
    </submittedName>
</protein>
<proteinExistence type="predicted"/>
<dbReference type="EMBL" id="JAGMUU010000004">
    <property type="protein sequence ID" value="KAH7155560.1"/>
    <property type="molecule type" value="Genomic_DNA"/>
</dbReference>
<dbReference type="AlphaFoldDB" id="A0A9P9F6A0"/>
<gene>
    <name evidence="1" type="ORF">B0J13DRAFT_521699</name>
</gene>
<dbReference type="Proteomes" id="UP000717696">
    <property type="component" value="Unassembled WGS sequence"/>
</dbReference>
<sequence length="259" mass="28621">MSCAAQQSTTHVCKFIALAKGWTLKRGASNQPTNTSHRQIVSALVRLVDRAAVRSPSVPIRLAAARYRPETGAPRQSGVCVFAPSRILISRMPKIPREIRMQDQSSGHALPLLPPFPFSGTQLPDIRAFRLLLFPGAKRYEARYARCYVRSVRQGPCIAHHVPGSDAGNETRDGRWGSIFEMRGGGGAAAIELWPVFFYEQTGHAAATRLGIPSCTAGSQGSPFVPSRCSERCFPHRAVFWYEAPMACSKWLWPQFEPQ</sequence>
<reference evidence="1" key="1">
    <citation type="journal article" date="2021" name="Nat. Commun.">
        <title>Genetic determinants of endophytism in the Arabidopsis root mycobiome.</title>
        <authorList>
            <person name="Mesny F."/>
            <person name="Miyauchi S."/>
            <person name="Thiergart T."/>
            <person name="Pickel B."/>
            <person name="Atanasova L."/>
            <person name="Karlsson M."/>
            <person name="Huettel B."/>
            <person name="Barry K.W."/>
            <person name="Haridas S."/>
            <person name="Chen C."/>
            <person name="Bauer D."/>
            <person name="Andreopoulos W."/>
            <person name="Pangilinan J."/>
            <person name="LaButti K."/>
            <person name="Riley R."/>
            <person name="Lipzen A."/>
            <person name="Clum A."/>
            <person name="Drula E."/>
            <person name="Henrissat B."/>
            <person name="Kohler A."/>
            <person name="Grigoriev I.V."/>
            <person name="Martin F.M."/>
            <person name="Hacquard S."/>
        </authorList>
    </citation>
    <scope>NUCLEOTIDE SEQUENCE</scope>
    <source>
        <strain evidence="1">MPI-CAGE-AT-0021</strain>
    </source>
</reference>
<accession>A0A9P9F6A0</accession>
<evidence type="ECO:0000313" key="1">
    <source>
        <dbReference type="EMBL" id="KAH7155560.1"/>
    </source>
</evidence>
<evidence type="ECO:0000313" key="2">
    <source>
        <dbReference type="Proteomes" id="UP000717696"/>
    </source>
</evidence>
<keyword evidence="2" id="KW-1185">Reference proteome</keyword>
<comment type="caution">
    <text evidence="1">The sequence shown here is derived from an EMBL/GenBank/DDBJ whole genome shotgun (WGS) entry which is preliminary data.</text>
</comment>